<dbReference type="RefSeq" id="YP_009217095.1">
    <property type="nucleotide sequence ID" value="NC_028999.1"/>
</dbReference>
<organism evidence="2 3">
    <name type="scientific">Pseudomonas phage PhiPA3</name>
    <name type="common">Pseudomonas aeruginosa phage PhiPA3</name>
    <dbReference type="NCBI Taxonomy" id="998086"/>
    <lineage>
        <taxon>Viruses</taxon>
        <taxon>Duplodnaviria</taxon>
        <taxon>Heunggongvirae</taxon>
        <taxon>Uroviricota</taxon>
        <taxon>Caudoviricetes</taxon>
        <taxon>Chimalliviridae</taxon>
        <taxon>Miltoncavirus</taxon>
        <taxon>Miltoncavirus PhiPA3</taxon>
    </lineage>
</organism>
<accession>F8SJP4</accession>
<protein>
    <submittedName>
        <fullName evidence="2">Uncharacterized protein 013</fullName>
    </submittedName>
</protein>
<proteinExistence type="predicted"/>
<dbReference type="GeneID" id="26643543"/>
<organismHost>
    <name type="scientific">Pseudomonas aeruginosa</name>
    <dbReference type="NCBI Taxonomy" id="287"/>
</organismHost>
<dbReference type="EMBL" id="HQ630627">
    <property type="protein sequence ID" value="AEH03439.1"/>
    <property type="molecule type" value="Genomic_DNA"/>
</dbReference>
<sequence length="75" mass="7981">MEFPLVAETDQVQSTGKTPMATGDATEAYRNFLSPDVAAEDVGLIYQLNTAVKNDIATLDQSNQSLVVEAGGQYA</sequence>
<evidence type="ECO:0000313" key="2">
    <source>
        <dbReference type="EMBL" id="AEH03439.1"/>
    </source>
</evidence>
<gene>
    <name evidence="2" type="primary">013</name>
</gene>
<keyword evidence="3" id="KW-1185">Reference proteome</keyword>
<reference evidence="2 3" key="1">
    <citation type="journal article" date="2011" name="Microbiology">
        <title>The Pseudomonas aeruginosa generalized transducing phage phiPA3 is a new member of the phiKZ-like group of 'jumbo' phages, and infects model laboratory strains and clinical isolates from cystic fibrosis patients.</title>
        <authorList>
            <person name="Monson R."/>
            <person name="Foulds I."/>
            <person name="Foweraker J."/>
            <person name="Welch M."/>
            <person name="Salmond G.P."/>
        </authorList>
    </citation>
    <scope>NUCLEOTIDE SEQUENCE [LARGE SCALE GENOMIC DNA]</scope>
</reference>
<evidence type="ECO:0000256" key="1">
    <source>
        <dbReference type="SAM" id="MobiDB-lite"/>
    </source>
</evidence>
<feature type="region of interest" description="Disordered" evidence="1">
    <location>
        <begin position="1"/>
        <end position="21"/>
    </location>
</feature>
<evidence type="ECO:0000313" key="3">
    <source>
        <dbReference type="Proteomes" id="UP000008388"/>
    </source>
</evidence>
<name>F8SJP4_BPPA3</name>
<dbReference type="Proteomes" id="UP000008388">
    <property type="component" value="Segment"/>
</dbReference>
<dbReference type="KEGG" id="vg:26643543"/>